<proteinExistence type="predicted"/>
<evidence type="ECO:0000313" key="2">
    <source>
        <dbReference type="Proteomes" id="UP000790347"/>
    </source>
</evidence>
<comment type="caution">
    <text evidence="1">The sequence shown here is derived from an EMBL/GenBank/DDBJ whole genome shotgun (WGS) entry which is preliminary data.</text>
</comment>
<protein>
    <submittedName>
        <fullName evidence="1">Uncharacterized protein</fullName>
    </submittedName>
</protein>
<gene>
    <name evidence="1" type="ORF">DERF_005717</name>
</gene>
<dbReference type="EMBL" id="ASGP02000002">
    <property type="protein sequence ID" value="KAH9522116.1"/>
    <property type="molecule type" value="Genomic_DNA"/>
</dbReference>
<sequence length="68" mass="7705">MLNSNVTILTAEDGILQMGSNGLYVRSDCVIHIVSFRKKKKNQHRMIHNWTPLPIPSPAKVCLTEFPD</sequence>
<dbReference type="Proteomes" id="UP000790347">
    <property type="component" value="Unassembled WGS sequence"/>
</dbReference>
<evidence type="ECO:0000313" key="1">
    <source>
        <dbReference type="EMBL" id="KAH9522116.1"/>
    </source>
</evidence>
<accession>A0A922L6G5</accession>
<name>A0A922L6G5_DERFA</name>
<reference evidence="1" key="1">
    <citation type="submission" date="2013-05" db="EMBL/GenBank/DDBJ databases">
        <authorList>
            <person name="Yim A.K.Y."/>
            <person name="Chan T.F."/>
            <person name="Ji K.M."/>
            <person name="Liu X.Y."/>
            <person name="Zhou J.W."/>
            <person name="Li R.Q."/>
            <person name="Yang K.Y."/>
            <person name="Li J."/>
            <person name="Li M."/>
            <person name="Law P.T.W."/>
            <person name="Wu Y.L."/>
            <person name="Cai Z.L."/>
            <person name="Qin H."/>
            <person name="Bao Y."/>
            <person name="Leung R.K.K."/>
            <person name="Ng P.K.S."/>
            <person name="Zou J."/>
            <person name="Zhong X.J."/>
            <person name="Ran P.X."/>
            <person name="Zhong N.S."/>
            <person name="Liu Z.G."/>
            <person name="Tsui S.K.W."/>
        </authorList>
    </citation>
    <scope>NUCLEOTIDE SEQUENCE</scope>
    <source>
        <strain evidence="1">Derf</strain>
        <tissue evidence="1">Whole organism</tissue>
    </source>
</reference>
<dbReference type="AlphaFoldDB" id="A0A922L6G5"/>
<organism evidence="1 2">
    <name type="scientific">Dermatophagoides farinae</name>
    <name type="common">American house dust mite</name>
    <dbReference type="NCBI Taxonomy" id="6954"/>
    <lineage>
        <taxon>Eukaryota</taxon>
        <taxon>Metazoa</taxon>
        <taxon>Ecdysozoa</taxon>
        <taxon>Arthropoda</taxon>
        <taxon>Chelicerata</taxon>
        <taxon>Arachnida</taxon>
        <taxon>Acari</taxon>
        <taxon>Acariformes</taxon>
        <taxon>Sarcoptiformes</taxon>
        <taxon>Astigmata</taxon>
        <taxon>Psoroptidia</taxon>
        <taxon>Analgoidea</taxon>
        <taxon>Pyroglyphidae</taxon>
        <taxon>Dermatophagoidinae</taxon>
        <taxon>Dermatophagoides</taxon>
    </lineage>
</organism>
<keyword evidence="2" id="KW-1185">Reference proteome</keyword>
<reference evidence="1" key="2">
    <citation type="journal article" date="2022" name="Res Sq">
        <title>Comparative Genomics Reveals Insights into the Divergent Evolution of Astigmatic Mites and Household Pest Adaptations.</title>
        <authorList>
            <person name="Xiong Q."/>
            <person name="Wan A.T.-Y."/>
            <person name="Liu X.-Y."/>
            <person name="Fung C.S.-H."/>
            <person name="Xiao X."/>
            <person name="Malainual N."/>
            <person name="Hou J."/>
            <person name="Wang L."/>
            <person name="Wang M."/>
            <person name="Yang K."/>
            <person name="Cui Y."/>
            <person name="Leung E."/>
            <person name="Nong W."/>
            <person name="Shin S.-K."/>
            <person name="Au S."/>
            <person name="Jeong K.Y."/>
            <person name="Chew F.T."/>
            <person name="Hui J."/>
            <person name="Leung T.F."/>
            <person name="Tungtrongchitr A."/>
            <person name="Zhong N."/>
            <person name="Liu Z."/>
            <person name="Tsui S."/>
        </authorList>
    </citation>
    <scope>NUCLEOTIDE SEQUENCE</scope>
    <source>
        <strain evidence="1">Derf</strain>
        <tissue evidence="1">Whole organism</tissue>
    </source>
</reference>